<sequence length="51" mass="6298">MIKMNEETKKKIIEALFVIENDDGHKDRYEEIEYKTVKRRIFNKMKYIFGN</sequence>
<dbReference type="EMBL" id="CP069486">
    <property type="protein sequence ID" value="QRO86074.1"/>
    <property type="molecule type" value="Genomic_DNA"/>
</dbReference>
<dbReference type="Proteomes" id="UP000627155">
    <property type="component" value="Chromosome"/>
</dbReference>
<keyword evidence="2" id="KW-1185">Reference proteome</keyword>
<dbReference type="RefSeq" id="WP_169925689.1">
    <property type="nucleotide sequence ID" value="NZ_CBCPHH010000011.1"/>
</dbReference>
<evidence type="ECO:0000313" key="2">
    <source>
        <dbReference type="Proteomes" id="UP000627155"/>
    </source>
</evidence>
<name>A0ABX7HJ77_9STAP</name>
<reference evidence="1 2" key="1">
    <citation type="submission" date="2021-02" db="EMBL/GenBank/DDBJ databases">
        <title>FDA dAtabase for Regulatory Grade micrObial Sequences (FDA-ARGOS): Supporting development and validation of Infectious Disease Dx tests.</title>
        <authorList>
            <person name="Sproer C."/>
            <person name="Gronow S."/>
            <person name="Severitt S."/>
            <person name="Schroder I."/>
            <person name="Tallon L."/>
            <person name="Sadzewicz L."/>
            <person name="Zhao X."/>
            <person name="Boylan J."/>
            <person name="Ott S."/>
            <person name="Bowen H."/>
            <person name="Vavikolanu K."/>
            <person name="Mehta A."/>
            <person name="Aluvathingal J."/>
            <person name="Nadendla S."/>
            <person name="Lowell S."/>
            <person name="Myers T."/>
            <person name="Yan Y."/>
            <person name="Sichtig H."/>
        </authorList>
    </citation>
    <scope>NUCLEOTIDE SEQUENCE [LARGE SCALE GENOMIC DNA]</scope>
    <source>
        <strain evidence="1 2">FDAARGOS_1207</strain>
    </source>
</reference>
<evidence type="ECO:0000313" key="1">
    <source>
        <dbReference type="EMBL" id="QRO86074.1"/>
    </source>
</evidence>
<accession>A0ABX7HJ77</accession>
<proteinExistence type="predicted"/>
<protein>
    <submittedName>
        <fullName evidence="1">Uncharacterized protein</fullName>
    </submittedName>
</protein>
<organism evidence="1 2">
    <name type="scientific">Mammaliicoccus vitulinus</name>
    <dbReference type="NCBI Taxonomy" id="71237"/>
    <lineage>
        <taxon>Bacteria</taxon>
        <taxon>Bacillati</taxon>
        <taxon>Bacillota</taxon>
        <taxon>Bacilli</taxon>
        <taxon>Bacillales</taxon>
        <taxon>Staphylococcaceae</taxon>
        <taxon>Mammaliicoccus</taxon>
    </lineage>
</organism>
<gene>
    <name evidence="1" type="ORF">I6J37_05290</name>
</gene>